<gene>
    <name evidence="2" type="ORF">LCGC14_0674570</name>
</gene>
<dbReference type="EMBL" id="LAZR01001339">
    <property type="protein sequence ID" value="KKN46250.1"/>
    <property type="molecule type" value="Genomic_DNA"/>
</dbReference>
<feature type="transmembrane region" description="Helical" evidence="1">
    <location>
        <begin position="58"/>
        <end position="79"/>
    </location>
</feature>
<feature type="transmembrane region" description="Helical" evidence="1">
    <location>
        <begin position="7"/>
        <end position="27"/>
    </location>
</feature>
<comment type="caution">
    <text evidence="2">The sequence shown here is derived from an EMBL/GenBank/DDBJ whole genome shotgun (WGS) entry which is preliminary data.</text>
</comment>
<evidence type="ECO:0000256" key="1">
    <source>
        <dbReference type="SAM" id="Phobius"/>
    </source>
</evidence>
<proteinExistence type="predicted"/>
<accession>A0A0F9QPZ3</accession>
<keyword evidence="1" id="KW-0812">Transmembrane</keyword>
<sequence length="83" mass="9027">MGGIIKIVMLLMVLGVGAVGIAVYWILKPLESGFLSSANTSTSVNMTNYYGYIETVNYWPVLGWITLLSIFGFAIFSVVKAKS</sequence>
<evidence type="ECO:0000313" key="2">
    <source>
        <dbReference type="EMBL" id="KKN46250.1"/>
    </source>
</evidence>
<name>A0A0F9QPZ3_9ZZZZ</name>
<organism evidence="2">
    <name type="scientific">marine sediment metagenome</name>
    <dbReference type="NCBI Taxonomy" id="412755"/>
    <lineage>
        <taxon>unclassified sequences</taxon>
        <taxon>metagenomes</taxon>
        <taxon>ecological metagenomes</taxon>
    </lineage>
</organism>
<keyword evidence="1" id="KW-1133">Transmembrane helix</keyword>
<dbReference type="AlphaFoldDB" id="A0A0F9QPZ3"/>
<protein>
    <submittedName>
        <fullName evidence="2">Uncharacterized protein</fullName>
    </submittedName>
</protein>
<reference evidence="2" key="1">
    <citation type="journal article" date="2015" name="Nature">
        <title>Complex archaea that bridge the gap between prokaryotes and eukaryotes.</title>
        <authorList>
            <person name="Spang A."/>
            <person name="Saw J.H."/>
            <person name="Jorgensen S.L."/>
            <person name="Zaremba-Niedzwiedzka K."/>
            <person name="Martijn J."/>
            <person name="Lind A.E."/>
            <person name="van Eijk R."/>
            <person name="Schleper C."/>
            <person name="Guy L."/>
            <person name="Ettema T.J."/>
        </authorList>
    </citation>
    <scope>NUCLEOTIDE SEQUENCE</scope>
</reference>
<keyword evidence="1" id="KW-0472">Membrane</keyword>